<feature type="transmembrane region" description="Helical" evidence="5">
    <location>
        <begin position="231"/>
        <end position="250"/>
    </location>
</feature>
<dbReference type="Gene3D" id="1.20.1250.20">
    <property type="entry name" value="MFS general substrate transporter like domains"/>
    <property type="match status" value="1"/>
</dbReference>
<comment type="caution">
    <text evidence="7">The sequence shown here is derived from an EMBL/GenBank/DDBJ whole genome shotgun (WGS) entry which is preliminary data.</text>
</comment>
<feature type="transmembrane region" description="Helical" evidence="5">
    <location>
        <begin position="270"/>
        <end position="289"/>
    </location>
</feature>
<keyword evidence="8" id="KW-1185">Reference proteome</keyword>
<feature type="transmembrane region" description="Helical" evidence="5">
    <location>
        <begin position="326"/>
        <end position="350"/>
    </location>
</feature>
<feature type="transmembrane region" description="Helical" evidence="5">
    <location>
        <begin position="23"/>
        <end position="43"/>
    </location>
</feature>
<dbReference type="Proteomes" id="UP000293550">
    <property type="component" value="Unassembled WGS sequence"/>
</dbReference>
<feature type="transmembrane region" description="Helical" evidence="5">
    <location>
        <begin position="92"/>
        <end position="115"/>
    </location>
</feature>
<reference evidence="7 8" key="1">
    <citation type="submission" date="2018-10" db="EMBL/GenBank/DDBJ databases">
        <title>An updated phylogeny of the Alphaproteobacteria reveals that the parasitic Rickettsiales and Holosporales have independent origins.</title>
        <authorList>
            <person name="Munoz-Gomez S.A."/>
            <person name="Hess S."/>
            <person name="Burger G."/>
            <person name="Lang B.F."/>
            <person name="Susko E."/>
            <person name="Slamovits C.H."/>
            <person name="Roger A.J."/>
        </authorList>
    </citation>
    <scope>NUCLEOTIDE SEQUENCE [LARGE SCALE GENOMIC DNA]</scope>
    <source>
        <strain evidence="7">HOLO01</strain>
    </source>
</reference>
<dbReference type="OrthoDB" id="9803985at2"/>
<feature type="transmembrane region" description="Helical" evidence="5">
    <location>
        <begin position="301"/>
        <end position="320"/>
    </location>
</feature>
<dbReference type="RefSeq" id="WP_130153629.1">
    <property type="nucleotide sequence ID" value="NZ_SCFB01000004.1"/>
</dbReference>
<feature type="transmembrane region" description="Helical" evidence="5">
    <location>
        <begin position="154"/>
        <end position="174"/>
    </location>
</feature>
<dbReference type="Pfam" id="PF07690">
    <property type="entry name" value="MFS_1"/>
    <property type="match status" value="1"/>
</dbReference>
<feature type="transmembrane region" description="Helical" evidence="5">
    <location>
        <begin position="180"/>
        <end position="200"/>
    </location>
</feature>
<dbReference type="InterPro" id="IPR005829">
    <property type="entry name" value="Sugar_transporter_CS"/>
</dbReference>
<keyword evidence="2 5" id="KW-0812">Transmembrane</keyword>
<dbReference type="PROSITE" id="PS00217">
    <property type="entry name" value="SUGAR_TRANSPORT_2"/>
    <property type="match status" value="1"/>
</dbReference>
<gene>
    <name evidence="7" type="ORF">EQU50_02780</name>
</gene>
<comment type="subcellular location">
    <subcellularLocation>
        <location evidence="1">Membrane</location>
        <topology evidence="1">Multi-pass membrane protein</topology>
    </subcellularLocation>
</comment>
<sequence length="423" mass="46391">MRQPPVDPNNTSAKTLQPIPQTVWTLGWMMFLINLSYVMIYSFSGIYLKTLLGVSLGLIGLLEGLAEASSFAMKLLSGMFSDYLRRRKPVMVFGYMLSVFSRPILAMSSSFALVLTARIMERLGNGIQATPRDAMVADVAPPKRIGASYGLKRSLATAGSFFGGVCGILAMIATGDNYQMVFWIASIPAVIAFSILLFVVKEPKKFDHPAVSAEAPMPAPKRRQRIKLSQFPLLGQSFWLLMAVNAIFMLSRMGETFLILHAHTTFELKITYAPVIMMLFNAGWCAASYPVGVVADRMNRYWFLAIGIIFIVLADLILASATSLGIMFIGVAFWGIQYGITQNIFISLIAETVPEDLRGTGFGCYYIISAISALACDTCAGSIAHHYGEARVFIASGIVALMSLLALILIMGYKKRTNFSKSY</sequence>
<feature type="domain" description="Major facilitator superfamily (MFS) profile" evidence="6">
    <location>
        <begin position="22"/>
        <end position="415"/>
    </location>
</feature>
<dbReference type="GO" id="GO:0016020">
    <property type="term" value="C:membrane"/>
    <property type="evidence" value="ECO:0007669"/>
    <property type="project" value="UniProtKB-SubCell"/>
</dbReference>
<evidence type="ECO:0000259" key="6">
    <source>
        <dbReference type="PROSITE" id="PS50850"/>
    </source>
</evidence>
<name>A0A4Q7DJL5_9PROT</name>
<dbReference type="InterPro" id="IPR011701">
    <property type="entry name" value="MFS"/>
</dbReference>
<evidence type="ECO:0000256" key="1">
    <source>
        <dbReference type="ARBA" id="ARBA00004141"/>
    </source>
</evidence>
<feature type="transmembrane region" description="Helical" evidence="5">
    <location>
        <begin position="390"/>
        <end position="413"/>
    </location>
</feature>
<keyword evidence="4 5" id="KW-0472">Membrane</keyword>
<dbReference type="CDD" id="cd17370">
    <property type="entry name" value="MFS_MJ1317_like"/>
    <property type="match status" value="1"/>
</dbReference>
<feature type="transmembrane region" description="Helical" evidence="5">
    <location>
        <begin position="50"/>
        <end position="72"/>
    </location>
</feature>
<evidence type="ECO:0000256" key="3">
    <source>
        <dbReference type="ARBA" id="ARBA00022989"/>
    </source>
</evidence>
<dbReference type="GO" id="GO:0022857">
    <property type="term" value="F:transmembrane transporter activity"/>
    <property type="evidence" value="ECO:0007669"/>
    <property type="project" value="InterPro"/>
</dbReference>
<evidence type="ECO:0000256" key="2">
    <source>
        <dbReference type="ARBA" id="ARBA00022692"/>
    </source>
</evidence>
<dbReference type="InterPro" id="IPR036259">
    <property type="entry name" value="MFS_trans_sf"/>
</dbReference>
<keyword evidence="3 5" id="KW-1133">Transmembrane helix</keyword>
<organism evidence="7 8">
    <name type="scientific">Candidatus Finniella inopinata</name>
    <dbReference type="NCBI Taxonomy" id="1696036"/>
    <lineage>
        <taxon>Bacteria</taxon>
        <taxon>Pseudomonadati</taxon>
        <taxon>Pseudomonadota</taxon>
        <taxon>Alphaproteobacteria</taxon>
        <taxon>Holosporales</taxon>
        <taxon>Candidatus Paracaedibacteraceae</taxon>
        <taxon>Candidatus Finniella</taxon>
    </lineage>
</organism>
<accession>A0A4Q7DJL5</accession>
<dbReference type="SUPFAM" id="SSF103473">
    <property type="entry name" value="MFS general substrate transporter"/>
    <property type="match status" value="1"/>
</dbReference>
<evidence type="ECO:0000256" key="4">
    <source>
        <dbReference type="ARBA" id="ARBA00023136"/>
    </source>
</evidence>
<dbReference type="PANTHER" id="PTHR23518">
    <property type="entry name" value="C-METHYLTRANSFERASE"/>
    <property type="match status" value="1"/>
</dbReference>
<dbReference type="EMBL" id="SCFB01000004">
    <property type="protein sequence ID" value="RZI46528.1"/>
    <property type="molecule type" value="Genomic_DNA"/>
</dbReference>
<protein>
    <submittedName>
        <fullName evidence="7">MFS transporter</fullName>
    </submittedName>
</protein>
<feature type="transmembrane region" description="Helical" evidence="5">
    <location>
        <begin position="362"/>
        <end position="384"/>
    </location>
</feature>
<dbReference type="PROSITE" id="PS50850">
    <property type="entry name" value="MFS"/>
    <property type="match status" value="1"/>
</dbReference>
<evidence type="ECO:0000256" key="5">
    <source>
        <dbReference type="SAM" id="Phobius"/>
    </source>
</evidence>
<dbReference type="AlphaFoldDB" id="A0A4Q7DJL5"/>
<dbReference type="PANTHER" id="PTHR23518:SF2">
    <property type="entry name" value="MAJOR FACILITATOR SUPERFAMILY TRANSPORTER"/>
    <property type="match status" value="1"/>
</dbReference>
<dbReference type="InterPro" id="IPR020846">
    <property type="entry name" value="MFS_dom"/>
</dbReference>
<proteinExistence type="predicted"/>
<evidence type="ECO:0000313" key="7">
    <source>
        <dbReference type="EMBL" id="RZI46528.1"/>
    </source>
</evidence>
<evidence type="ECO:0000313" key="8">
    <source>
        <dbReference type="Proteomes" id="UP000293550"/>
    </source>
</evidence>